<dbReference type="InterPro" id="IPR012677">
    <property type="entry name" value="Nucleotide-bd_a/b_plait_sf"/>
</dbReference>
<dbReference type="CDD" id="cd12777">
    <property type="entry name" value="RRM1_PTBP1"/>
    <property type="match status" value="1"/>
</dbReference>
<dbReference type="SUPFAM" id="SSF54928">
    <property type="entry name" value="RNA-binding domain, RBD"/>
    <property type="match status" value="3"/>
</dbReference>
<evidence type="ECO:0000256" key="3">
    <source>
        <dbReference type="ARBA" id="ARBA00022491"/>
    </source>
</evidence>
<keyword evidence="7" id="KW-0677">Repeat</keyword>
<keyword evidence="13" id="KW-0539">Nucleus</keyword>
<dbReference type="Proteomes" id="UP000518911">
    <property type="component" value="Unassembled WGS sequence"/>
</dbReference>
<evidence type="ECO:0000256" key="12">
    <source>
        <dbReference type="ARBA" id="ARBA00023187"/>
    </source>
</evidence>
<evidence type="ECO:0000256" key="11">
    <source>
        <dbReference type="ARBA" id="ARBA00023159"/>
    </source>
</evidence>
<dbReference type="GO" id="GO:0008380">
    <property type="term" value="P:RNA splicing"/>
    <property type="evidence" value="ECO:0007669"/>
    <property type="project" value="UniProtKB-KW"/>
</dbReference>
<keyword evidence="12" id="KW-0508">mRNA splicing</keyword>
<comment type="caution">
    <text evidence="16">The sequence shown here is derived from an EMBL/GenBank/DDBJ whole genome shotgun (WGS) entry which is preliminary data.</text>
</comment>
<evidence type="ECO:0000256" key="6">
    <source>
        <dbReference type="ARBA" id="ARBA00022664"/>
    </source>
</evidence>
<dbReference type="FunFam" id="3.30.70.330:FF:000162">
    <property type="entry name" value="polypyrimidine tract-binding protein 1 isoform X2"/>
    <property type="match status" value="1"/>
</dbReference>
<keyword evidence="17" id="KW-1185">Reference proteome</keyword>
<dbReference type="InterPro" id="IPR021790">
    <property type="entry name" value="PTBP1-like_RRM2"/>
</dbReference>
<evidence type="ECO:0000256" key="9">
    <source>
        <dbReference type="ARBA" id="ARBA00022884"/>
    </source>
</evidence>
<keyword evidence="11" id="KW-0010">Activator</keyword>
<evidence type="ECO:0000256" key="2">
    <source>
        <dbReference type="ARBA" id="ARBA00019540"/>
    </source>
</evidence>
<evidence type="ECO:0000259" key="15">
    <source>
        <dbReference type="PROSITE" id="PS50102"/>
    </source>
</evidence>
<dbReference type="GO" id="GO:0005634">
    <property type="term" value="C:nucleus"/>
    <property type="evidence" value="ECO:0007669"/>
    <property type="project" value="UniProtKB-SubCell"/>
</dbReference>
<dbReference type="PANTHER" id="PTHR15592">
    <property type="entry name" value="MATRIN 3/NUCLEAR PROTEIN 220-RELATED"/>
    <property type="match status" value="1"/>
</dbReference>
<dbReference type="Pfam" id="PF13893">
    <property type="entry name" value="RRM_5"/>
    <property type="match status" value="2"/>
</dbReference>
<keyword evidence="6" id="KW-0507">mRNA processing</keyword>
<dbReference type="GO" id="GO:0010629">
    <property type="term" value="P:negative regulation of gene expression"/>
    <property type="evidence" value="ECO:0007669"/>
    <property type="project" value="UniProtKB-ARBA"/>
</dbReference>
<dbReference type="InterPro" id="IPR035979">
    <property type="entry name" value="RBD_domain_sf"/>
</dbReference>
<dbReference type="OrthoDB" id="296632at2759"/>
<evidence type="ECO:0000256" key="1">
    <source>
        <dbReference type="ARBA" id="ARBA00004123"/>
    </source>
</evidence>
<keyword evidence="8" id="KW-0832">Ubl conjugation</keyword>
<evidence type="ECO:0000256" key="14">
    <source>
        <dbReference type="PROSITE-ProRule" id="PRU00176"/>
    </source>
</evidence>
<feature type="non-terminal residue" evidence="16">
    <location>
        <position position="1"/>
    </location>
</feature>
<keyword evidence="4" id="KW-1017">Isopeptide bond</keyword>
<reference evidence="16 17" key="1">
    <citation type="submission" date="2019-09" db="EMBL/GenBank/DDBJ databases">
        <title>Bird 10,000 Genomes (B10K) Project - Family phase.</title>
        <authorList>
            <person name="Zhang G."/>
        </authorList>
    </citation>
    <scope>NUCLEOTIDE SEQUENCE [LARGE SCALE GENOMIC DNA]</scope>
    <source>
        <strain evidence="16">OUT-0055</strain>
        <tissue evidence="16">Blood</tissue>
    </source>
</reference>
<feature type="non-terminal residue" evidence="16">
    <location>
        <position position="516"/>
    </location>
</feature>
<dbReference type="CDD" id="cd12782">
    <property type="entry name" value="RRM2_PTBP1"/>
    <property type="match status" value="1"/>
</dbReference>
<evidence type="ECO:0000256" key="8">
    <source>
        <dbReference type="ARBA" id="ARBA00022843"/>
    </source>
</evidence>
<keyword evidence="10" id="KW-0007">Acetylation</keyword>
<dbReference type="SMART" id="SM00360">
    <property type="entry name" value="RRM"/>
    <property type="match status" value="3"/>
</dbReference>
<evidence type="ECO:0000256" key="10">
    <source>
        <dbReference type="ARBA" id="ARBA00022990"/>
    </source>
</evidence>
<protein>
    <recommendedName>
        <fullName evidence="2">Polypyrimidine tract-binding protein 1</fullName>
    </recommendedName>
</protein>
<sequence>YLNRVKMLSVYLSSFLFQRGSDELFSTCVTNGPFIMSSNSSAANGNDSKKFKGDSRSAGVPSRVIHVRKLPSDVTEAEVISLGLPFGKVTNLLMLKGKNQAFIEMNTEEAANTMVNYYTTVTPVLRSQPIYIQFSNHKELKTDNSANQARAQAALQAVNSVQSGNLALSASAAAVDAGMAMAGQSPVLRIIVENLFYPVTLDVLHQIFSKFGTVLKIITFTKNNQFQALLQYADPVSAQHAKLSLDGQNIYNACCTLRIDFSKLTSLNVKYNNDKSRDYTRPDLPSGDNQPALDQTMAAAFGAPGIISASPYAGAGFPPTFAIPQAAGLSVPNVHGALAPLAIPSAAAAAAAAGRIAIPGLTGAGNAVLLVSNLNVETILVSSLFEGVYGDVQRVKILFNKKDNALVQMADGNQAQLAMSHLNGQKLHGKSVRITLSKHHTVQLPREGQEDHGLTKDYGNSPLHRFKKPGSKNFQNIFPPSATLHLSNIPPSITEEDLKMLFSSNGGMVKGFKFFQ</sequence>
<dbReference type="InterPro" id="IPR000504">
    <property type="entry name" value="RRM_dom"/>
</dbReference>
<evidence type="ECO:0000256" key="13">
    <source>
        <dbReference type="ARBA" id="ARBA00023242"/>
    </source>
</evidence>
<proteinExistence type="predicted"/>
<organism evidence="16 17">
    <name type="scientific">Atlantisia rogersi</name>
    <name type="common">Inaccessible Island rail</name>
    <dbReference type="NCBI Taxonomy" id="2478892"/>
    <lineage>
        <taxon>Eukaryota</taxon>
        <taxon>Metazoa</taxon>
        <taxon>Chordata</taxon>
        <taxon>Craniata</taxon>
        <taxon>Vertebrata</taxon>
        <taxon>Euteleostomi</taxon>
        <taxon>Archelosauria</taxon>
        <taxon>Archosauria</taxon>
        <taxon>Dinosauria</taxon>
        <taxon>Saurischia</taxon>
        <taxon>Theropoda</taxon>
        <taxon>Coelurosauria</taxon>
        <taxon>Aves</taxon>
        <taxon>Neognathae</taxon>
        <taxon>Neoaves</taxon>
        <taxon>Gruiformes</taxon>
        <taxon>Rallidae</taxon>
        <taxon>Atlantisia</taxon>
    </lineage>
</organism>
<dbReference type="FunFam" id="3.30.70.330:FF:000032">
    <property type="entry name" value="Polypyrimidine tract-binding protein 2 isoform 1"/>
    <property type="match status" value="1"/>
</dbReference>
<keyword evidence="3" id="KW-0678">Repressor</keyword>
<dbReference type="NCBIfam" id="TIGR01649">
    <property type="entry name" value="hnRNP-L_PTB"/>
    <property type="match status" value="1"/>
</dbReference>
<accession>A0A7L3WJS7</accession>
<dbReference type="GO" id="GO:0006397">
    <property type="term" value="P:mRNA processing"/>
    <property type="evidence" value="ECO:0007669"/>
    <property type="project" value="UniProtKB-KW"/>
</dbReference>
<keyword evidence="9 14" id="KW-0694">RNA-binding</keyword>
<comment type="subcellular location">
    <subcellularLocation>
        <location evidence="1">Nucleus</location>
    </subcellularLocation>
</comment>
<gene>
    <name evidence="16" type="primary">Ptbp1</name>
    <name evidence="16" type="ORF">ATLROG_R09783</name>
</gene>
<evidence type="ECO:0000313" key="16">
    <source>
        <dbReference type="EMBL" id="NXV76347.1"/>
    </source>
</evidence>
<dbReference type="PROSITE" id="PS50102">
    <property type="entry name" value="RRM"/>
    <property type="match status" value="3"/>
</dbReference>
<evidence type="ECO:0000256" key="7">
    <source>
        <dbReference type="ARBA" id="ARBA00022737"/>
    </source>
</evidence>
<dbReference type="FunFam" id="3.30.70.330:FF:000018">
    <property type="entry name" value="Polypyrimidine tract-binding protein 2 isoform 1"/>
    <property type="match status" value="1"/>
</dbReference>
<feature type="domain" description="RRM" evidence="15">
    <location>
        <begin position="188"/>
        <end position="264"/>
    </location>
</feature>
<dbReference type="InterPro" id="IPR035000">
    <property type="entry name" value="PTBP1_RRM1"/>
</dbReference>
<dbReference type="Gene3D" id="3.30.70.330">
    <property type="match status" value="4"/>
</dbReference>
<dbReference type="GO" id="GO:1903312">
    <property type="term" value="P:negative regulation of mRNA metabolic process"/>
    <property type="evidence" value="ECO:0007669"/>
    <property type="project" value="UniProtKB-ARBA"/>
</dbReference>
<name>A0A7L3WJS7_9GRUI</name>
<keyword evidence="5" id="KW-0597">Phosphoprotein</keyword>
<dbReference type="Pfam" id="PF11835">
    <property type="entry name" value="RRM_8"/>
    <property type="match status" value="1"/>
</dbReference>
<dbReference type="InterPro" id="IPR006536">
    <property type="entry name" value="HnRNP-L/PTB"/>
</dbReference>
<dbReference type="GO" id="GO:0003723">
    <property type="term" value="F:RNA binding"/>
    <property type="evidence" value="ECO:0007669"/>
    <property type="project" value="UniProtKB-UniRule"/>
</dbReference>
<feature type="domain" description="RRM" evidence="15">
    <location>
        <begin position="63"/>
        <end position="147"/>
    </location>
</feature>
<dbReference type="AlphaFoldDB" id="A0A7L3WJS7"/>
<evidence type="ECO:0000256" key="5">
    <source>
        <dbReference type="ARBA" id="ARBA00022553"/>
    </source>
</evidence>
<dbReference type="EMBL" id="VZUJ01075400">
    <property type="protein sequence ID" value="NXV76347.1"/>
    <property type="molecule type" value="Genomic_DNA"/>
</dbReference>
<evidence type="ECO:0000313" key="17">
    <source>
        <dbReference type="Proteomes" id="UP000518911"/>
    </source>
</evidence>
<feature type="domain" description="RRM" evidence="15">
    <location>
        <begin position="367"/>
        <end position="439"/>
    </location>
</feature>
<evidence type="ECO:0000256" key="4">
    <source>
        <dbReference type="ARBA" id="ARBA00022499"/>
    </source>
</evidence>